<accession>A0ABS1EM82</accession>
<dbReference type="EMBL" id="JAENHN010000025">
    <property type="protein sequence ID" value="MBK1810486.1"/>
    <property type="molecule type" value="Genomic_DNA"/>
</dbReference>
<dbReference type="SUPFAM" id="SSF63446">
    <property type="entry name" value="Type I dockerin domain"/>
    <property type="match status" value="1"/>
</dbReference>
<dbReference type="Proteomes" id="UP000596739">
    <property type="component" value="Unassembled WGS sequence"/>
</dbReference>
<proteinExistence type="predicted"/>
<dbReference type="InterPro" id="IPR018247">
    <property type="entry name" value="EF_Hand_1_Ca_BS"/>
</dbReference>
<dbReference type="PROSITE" id="PS00018">
    <property type="entry name" value="EF_HAND_1"/>
    <property type="match status" value="1"/>
</dbReference>
<sequence>MTIKRIIAGLISFCIILGYVIIPKTVVKAVSDITPPVLKSIIIDKTSVVAGESVQVTVDATDNGGSGLKSIYLCYESPITKKTRYISIYSPQEGKNVSSISLSDKDEAGIWKIKYITIDDQSSNYINIYNSNISISKPNQDFSNCNFELKGTSADITPPVLKSISIDKATVMPGESVQVTVDATDNGGSGLKSIYLCYESPITKKTRYISMYSPQEGKNVDSISLSDTDEAGIWKIKYITIDDQSDNYINIYNSNISISKPNQDFSNCNFELKGTSADITPPVLKSISIDKATVMPGESVQVTVDATDNGGSGLKSIYLCYESPITKKTRYISMYSPQEGKNVDSISLSDTDEAGIWKIKYVTIDDRSGNYINIYNSNISISNPSQDFSNCNFQLKDLNNNVDPLPQKAVTQSETWTSNTINGDLYVGPQAVLTISGQVTVNGNIYVLGAIKNYGNLTVTGGIYARQFNWGNSTLYNGTVLMLGGINSISSIVASSDPISIPFKLYEATRDNTLTAFDNKLSVTGAVVPVADLYVDSSKVNYYYNGTFKLDVDTTNKQQLDVKTVDVYGNEKIISYKIFNKYYDTNKDSEINLIDLANVAQSYESNKSSSNWQAQYDYNCDGIIDIFDLVSIAKKIS</sequence>
<dbReference type="RefSeq" id="WP_207752985.1">
    <property type="nucleotide sequence ID" value="NZ_JAENHN010000025.1"/>
</dbReference>
<name>A0ABS1EM82_9CLOT</name>
<comment type="caution">
    <text evidence="1">The sequence shown here is derived from an EMBL/GenBank/DDBJ whole genome shotgun (WGS) entry which is preliminary data.</text>
</comment>
<gene>
    <name evidence="1" type="ORF">JHL18_07545</name>
</gene>
<reference evidence="2" key="1">
    <citation type="submission" date="2021-01" db="EMBL/GenBank/DDBJ databases">
        <title>Genome public.</title>
        <authorList>
            <person name="Liu C."/>
            <person name="Sun Q."/>
        </authorList>
    </citation>
    <scope>NUCLEOTIDE SEQUENCE [LARGE SCALE GENOMIC DNA]</scope>
    <source>
        <strain evidence="2">YIM B02505</strain>
    </source>
</reference>
<dbReference type="InterPro" id="IPR036439">
    <property type="entry name" value="Dockerin_dom_sf"/>
</dbReference>
<keyword evidence="2" id="KW-1185">Reference proteome</keyword>
<dbReference type="Pfam" id="PF00404">
    <property type="entry name" value="Dockerin_1"/>
    <property type="match status" value="1"/>
</dbReference>
<dbReference type="InterPro" id="IPR002105">
    <property type="entry name" value="Dockerin_1_rpt"/>
</dbReference>
<evidence type="ECO:0000313" key="2">
    <source>
        <dbReference type="Proteomes" id="UP000596739"/>
    </source>
</evidence>
<dbReference type="Gene3D" id="1.10.1330.10">
    <property type="entry name" value="Dockerin domain"/>
    <property type="match status" value="1"/>
</dbReference>
<protein>
    <recommendedName>
        <fullName evidence="3">Dockerin domain-containing protein</fullName>
    </recommendedName>
</protein>
<organism evidence="1 2">
    <name type="scientific">Clostridium yunnanense</name>
    <dbReference type="NCBI Taxonomy" id="2800325"/>
    <lineage>
        <taxon>Bacteria</taxon>
        <taxon>Bacillati</taxon>
        <taxon>Bacillota</taxon>
        <taxon>Clostridia</taxon>
        <taxon>Eubacteriales</taxon>
        <taxon>Clostridiaceae</taxon>
        <taxon>Clostridium</taxon>
    </lineage>
</organism>
<evidence type="ECO:0008006" key="3">
    <source>
        <dbReference type="Google" id="ProtNLM"/>
    </source>
</evidence>
<evidence type="ECO:0000313" key="1">
    <source>
        <dbReference type="EMBL" id="MBK1810486.1"/>
    </source>
</evidence>